<evidence type="ECO:0000313" key="1">
    <source>
        <dbReference type="EMBL" id="VDM67273.1"/>
    </source>
</evidence>
<organism evidence="1 2">
    <name type="scientific">Strongylus vulgaris</name>
    <name type="common">Blood worm</name>
    <dbReference type="NCBI Taxonomy" id="40348"/>
    <lineage>
        <taxon>Eukaryota</taxon>
        <taxon>Metazoa</taxon>
        <taxon>Ecdysozoa</taxon>
        <taxon>Nematoda</taxon>
        <taxon>Chromadorea</taxon>
        <taxon>Rhabditida</taxon>
        <taxon>Rhabditina</taxon>
        <taxon>Rhabditomorpha</taxon>
        <taxon>Strongyloidea</taxon>
        <taxon>Strongylidae</taxon>
        <taxon>Strongylus</taxon>
    </lineage>
</organism>
<dbReference type="AlphaFoldDB" id="A0A3P7IH99"/>
<gene>
    <name evidence="1" type="ORF">SVUK_LOCUS2271</name>
</gene>
<proteinExistence type="predicted"/>
<dbReference type="OrthoDB" id="5832534at2759"/>
<reference evidence="1 2" key="1">
    <citation type="submission" date="2018-11" db="EMBL/GenBank/DDBJ databases">
        <authorList>
            <consortium name="Pathogen Informatics"/>
        </authorList>
    </citation>
    <scope>NUCLEOTIDE SEQUENCE [LARGE SCALE GENOMIC DNA]</scope>
</reference>
<name>A0A3P7IH99_STRVU</name>
<dbReference type="Gene3D" id="3.30.40.10">
    <property type="entry name" value="Zinc/RING finger domain, C3HC4 (zinc finger)"/>
    <property type="match status" value="1"/>
</dbReference>
<dbReference type="SUPFAM" id="SSF57850">
    <property type="entry name" value="RING/U-box"/>
    <property type="match status" value="1"/>
</dbReference>
<evidence type="ECO:0008006" key="3">
    <source>
        <dbReference type="Google" id="ProtNLM"/>
    </source>
</evidence>
<evidence type="ECO:0000313" key="2">
    <source>
        <dbReference type="Proteomes" id="UP000270094"/>
    </source>
</evidence>
<dbReference type="Proteomes" id="UP000270094">
    <property type="component" value="Unassembled WGS sequence"/>
</dbReference>
<sequence length="64" mass="6692">MQSNEEALICGKCGGTAVVPMRTKGCAHIACYWCVASRGPVETPRCALCGKEGQAIPLRGNALL</sequence>
<dbReference type="EMBL" id="UYYB01005047">
    <property type="protein sequence ID" value="VDM67273.1"/>
    <property type="molecule type" value="Genomic_DNA"/>
</dbReference>
<dbReference type="InterPro" id="IPR013083">
    <property type="entry name" value="Znf_RING/FYVE/PHD"/>
</dbReference>
<protein>
    <recommendedName>
        <fullName evidence="3">RING-type domain-containing protein</fullName>
    </recommendedName>
</protein>
<accession>A0A3P7IH99</accession>
<keyword evidence="2" id="KW-1185">Reference proteome</keyword>